<dbReference type="EMBL" id="MWDB01000033">
    <property type="protein sequence ID" value="OQB40755.1"/>
    <property type="molecule type" value="Genomic_DNA"/>
</dbReference>
<sequence>MSNFFENIDAWWTFNNTLEDYSQNNNAIKNYKKITDKQETTNFVDSTFGFKLTDRSVMYHK</sequence>
<comment type="caution">
    <text evidence="1">The sequence shown here is derived from an EMBL/GenBank/DDBJ whole genome shotgun (WGS) entry which is preliminary data.</text>
</comment>
<dbReference type="Proteomes" id="UP000485621">
    <property type="component" value="Unassembled WGS sequence"/>
</dbReference>
<accession>A0A1V5ZKP9</accession>
<reference evidence="1" key="1">
    <citation type="submission" date="2017-02" db="EMBL/GenBank/DDBJ databases">
        <title>Delving into the versatile metabolic prowess of the omnipresent phylum Bacteroidetes.</title>
        <authorList>
            <person name="Nobu M.K."/>
            <person name="Mei R."/>
            <person name="Narihiro T."/>
            <person name="Kuroda K."/>
            <person name="Liu W.-T."/>
        </authorList>
    </citation>
    <scope>NUCLEOTIDE SEQUENCE</scope>
    <source>
        <strain evidence="1">ADurb.Bin160</strain>
    </source>
</reference>
<gene>
    <name evidence="1" type="ORF">BWY04_01214</name>
</gene>
<name>A0A1V5ZKP9_9BACT</name>
<evidence type="ECO:0000313" key="1">
    <source>
        <dbReference type="EMBL" id="OQB40755.1"/>
    </source>
</evidence>
<protein>
    <submittedName>
        <fullName evidence="1">Uncharacterized protein</fullName>
    </submittedName>
</protein>
<proteinExistence type="predicted"/>
<organism evidence="1">
    <name type="scientific">candidate division CPR1 bacterium ADurb.Bin160</name>
    <dbReference type="NCBI Taxonomy" id="1852826"/>
    <lineage>
        <taxon>Bacteria</taxon>
        <taxon>candidate division CPR1</taxon>
    </lineage>
</organism>
<dbReference type="AlphaFoldDB" id="A0A1V5ZKP9"/>